<dbReference type="OrthoDB" id="4186029at2759"/>
<gene>
    <name evidence="2" type="ORF">CPSG_09080</name>
</gene>
<dbReference type="eggNOG" id="ENOG502RN7V">
    <property type="taxonomic scope" value="Eukaryota"/>
</dbReference>
<dbReference type="EMBL" id="GL636506">
    <property type="protein sequence ID" value="EFW14492.1"/>
    <property type="molecule type" value="Genomic_DNA"/>
</dbReference>
<proteinExistence type="predicted"/>
<keyword evidence="3" id="KW-1185">Reference proteome</keyword>
<dbReference type="OMA" id="SMAHSNK"/>
<dbReference type="VEuPathDB" id="FungiDB:CPSG_09080"/>
<dbReference type="VEuPathDB" id="FungiDB:D8B26_008337"/>
<name>E9DGY1_COCPS</name>
<accession>E9DGY1</accession>
<dbReference type="AlphaFoldDB" id="E9DGY1"/>
<dbReference type="HOGENOM" id="CLU_1959360_0_0_1"/>
<sequence length="137" mass="15339">MASKPGLQNDAKSLSSRPQKRATQVNERNPSAEPPTSMATDLLKALNKPVEGAKRKSRRKLQAQHKVHIKKAEEDINGLISQNKLTCSEVRKAQLDRLSDLVEQKAELEAKIISQLQSLNYLYKAATSFDKEVEIVM</sequence>
<organism evidence="3">
    <name type="scientific">Coccidioides posadasii (strain RMSCC 757 / Silveira)</name>
    <name type="common">Valley fever fungus</name>
    <dbReference type="NCBI Taxonomy" id="443226"/>
    <lineage>
        <taxon>Eukaryota</taxon>
        <taxon>Fungi</taxon>
        <taxon>Dikarya</taxon>
        <taxon>Ascomycota</taxon>
        <taxon>Pezizomycotina</taxon>
        <taxon>Eurotiomycetes</taxon>
        <taxon>Eurotiomycetidae</taxon>
        <taxon>Onygenales</taxon>
        <taxon>Onygenaceae</taxon>
        <taxon>Coccidioides</taxon>
    </lineage>
</organism>
<evidence type="ECO:0000313" key="2">
    <source>
        <dbReference type="EMBL" id="EFW14492.1"/>
    </source>
</evidence>
<reference evidence="3" key="2">
    <citation type="submission" date="2010-03" db="EMBL/GenBank/DDBJ databases">
        <title>The genome sequence of Coccidioides posadasii strain Silveira.</title>
        <authorList>
            <consortium name="The Broad Institute Genome Sequencing Center for Infectious Disease"/>
            <person name="Neafsey D."/>
            <person name="Orbach M."/>
            <person name="Henn M.R."/>
            <person name="Cole G.T."/>
            <person name="Galgiani J."/>
            <person name="Gardner M.J."/>
            <person name="Kirkland T.N."/>
            <person name="Taylor J.W."/>
            <person name="Young S.K."/>
            <person name="Zeng Q."/>
            <person name="Koehrsen M."/>
            <person name="Alvarado L."/>
            <person name="Berlin A."/>
            <person name="Borenstein D."/>
            <person name="Chapman S.B."/>
            <person name="Chen Z."/>
            <person name="Engels R."/>
            <person name="Freedman E."/>
            <person name="Gellesch M."/>
            <person name="Goldberg J."/>
            <person name="Griggs A."/>
            <person name="Gujja S."/>
            <person name="Heilman E."/>
            <person name="Heiman D."/>
            <person name="Howarth C."/>
            <person name="Jen D."/>
            <person name="Larson L."/>
            <person name="Mehta T."/>
            <person name="Neiman D."/>
            <person name="Park D."/>
            <person name="Pearson M."/>
            <person name="Richards J."/>
            <person name="Roberts A."/>
            <person name="Saif S."/>
            <person name="Shea T."/>
            <person name="Shenoy N."/>
            <person name="Sisk P."/>
            <person name="Stolte C."/>
            <person name="Sykes S."/>
            <person name="Walk T."/>
            <person name="White J."/>
            <person name="Yandava C."/>
            <person name="Haas B."/>
            <person name="Nusbaum C."/>
            <person name="Birren B."/>
        </authorList>
    </citation>
    <scope>NUCLEOTIDE SEQUENCE [LARGE SCALE GENOMIC DNA]</scope>
    <source>
        <strain evidence="3">RMSCC 757 / Silveira</strain>
    </source>
</reference>
<feature type="region of interest" description="Disordered" evidence="1">
    <location>
        <begin position="1"/>
        <end position="40"/>
    </location>
</feature>
<protein>
    <submittedName>
        <fullName evidence="2">Uncharacterized protein</fullName>
    </submittedName>
</protein>
<dbReference type="Proteomes" id="UP000002497">
    <property type="component" value="Unassembled WGS sequence"/>
</dbReference>
<evidence type="ECO:0000313" key="3">
    <source>
        <dbReference type="Proteomes" id="UP000002497"/>
    </source>
</evidence>
<reference evidence="3" key="1">
    <citation type="journal article" date="2010" name="Genome Res.">
        <title>Population genomic sequencing of Coccidioides fungi reveals recent hybridization and transposon control.</title>
        <authorList>
            <person name="Neafsey D.E."/>
            <person name="Barker B.M."/>
            <person name="Sharpton T.J."/>
            <person name="Stajich J.E."/>
            <person name="Park D.J."/>
            <person name="Whiston E."/>
            <person name="Hung C.-Y."/>
            <person name="McMahan C."/>
            <person name="White J."/>
            <person name="Sykes S."/>
            <person name="Heiman D."/>
            <person name="Young S."/>
            <person name="Zeng Q."/>
            <person name="Abouelleil A."/>
            <person name="Aftuck L."/>
            <person name="Bessette D."/>
            <person name="Brown A."/>
            <person name="FitzGerald M."/>
            <person name="Lui A."/>
            <person name="Macdonald J.P."/>
            <person name="Priest M."/>
            <person name="Orbach M.J."/>
            <person name="Galgiani J.N."/>
            <person name="Kirkland T.N."/>
            <person name="Cole G.T."/>
            <person name="Birren B.W."/>
            <person name="Henn M.R."/>
            <person name="Taylor J.W."/>
            <person name="Rounsley S.D."/>
        </authorList>
    </citation>
    <scope>NUCLEOTIDE SEQUENCE [LARGE SCALE GENOMIC DNA]</scope>
    <source>
        <strain evidence="3">RMSCC 757 / Silveira</strain>
    </source>
</reference>
<evidence type="ECO:0000256" key="1">
    <source>
        <dbReference type="SAM" id="MobiDB-lite"/>
    </source>
</evidence>
<feature type="compositionally biased region" description="Polar residues" evidence="1">
    <location>
        <begin position="10"/>
        <end position="29"/>
    </location>
</feature>